<name>A0AAV2M7H0_KNICA</name>
<protein>
    <submittedName>
        <fullName evidence="2">Uncharacterized protein</fullName>
    </submittedName>
</protein>
<reference evidence="2 3" key="1">
    <citation type="submission" date="2024-04" db="EMBL/GenBank/DDBJ databases">
        <authorList>
            <person name="Waldvogel A.-M."/>
            <person name="Schoenle A."/>
        </authorList>
    </citation>
    <scope>NUCLEOTIDE SEQUENCE [LARGE SCALE GENOMIC DNA]</scope>
</reference>
<gene>
    <name evidence="2" type="ORF">KC01_LOCUS36093</name>
</gene>
<dbReference type="Proteomes" id="UP001497482">
    <property type="component" value="Chromosome 6"/>
</dbReference>
<proteinExistence type="predicted"/>
<accession>A0AAV2M7H0</accession>
<keyword evidence="3" id="KW-1185">Reference proteome</keyword>
<sequence>MENSKDVIFSFYQHYKYYHFFAITFGLGCGMALYRPYRMLVVPSVLAVISTILFEIMGVTFDLPAHTAKCKGCPYDKRDVYWGFGLAVLVAVLHSHAYHVYTLSYGCGIMVFALRGAKRKYSFLWELWDKQDQW</sequence>
<evidence type="ECO:0000313" key="2">
    <source>
        <dbReference type="EMBL" id="CAL1609326.1"/>
    </source>
</evidence>
<feature type="transmembrane region" description="Helical" evidence="1">
    <location>
        <begin position="81"/>
        <end position="114"/>
    </location>
</feature>
<evidence type="ECO:0000256" key="1">
    <source>
        <dbReference type="SAM" id="Phobius"/>
    </source>
</evidence>
<feature type="transmembrane region" description="Helical" evidence="1">
    <location>
        <begin position="41"/>
        <end position="61"/>
    </location>
</feature>
<evidence type="ECO:0000313" key="3">
    <source>
        <dbReference type="Proteomes" id="UP001497482"/>
    </source>
</evidence>
<dbReference type="EMBL" id="OZ035828">
    <property type="protein sequence ID" value="CAL1609326.1"/>
    <property type="molecule type" value="Genomic_DNA"/>
</dbReference>
<organism evidence="2 3">
    <name type="scientific">Knipowitschia caucasica</name>
    <name type="common">Caucasian dwarf goby</name>
    <name type="synonym">Pomatoschistus caucasicus</name>
    <dbReference type="NCBI Taxonomy" id="637954"/>
    <lineage>
        <taxon>Eukaryota</taxon>
        <taxon>Metazoa</taxon>
        <taxon>Chordata</taxon>
        <taxon>Craniata</taxon>
        <taxon>Vertebrata</taxon>
        <taxon>Euteleostomi</taxon>
        <taxon>Actinopterygii</taxon>
        <taxon>Neopterygii</taxon>
        <taxon>Teleostei</taxon>
        <taxon>Neoteleostei</taxon>
        <taxon>Acanthomorphata</taxon>
        <taxon>Gobiaria</taxon>
        <taxon>Gobiiformes</taxon>
        <taxon>Gobioidei</taxon>
        <taxon>Gobiidae</taxon>
        <taxon>Gobiinae</taxon>
        <taxon>Knipowitschia</taxon>
    </lineage>
</organism>
<dbReference type="PROSITE" id="PS51257">
    <property type="entry name" value="PROKAR_LIPOPROTEIN"/>
    <property type="match status" value="1"/>
</dbReference>
<dbReference type="AlphaFoldDB" id="A0AAV2M7H0"/>
<feature type="transmembrane region" description="Helical" evidence="1">
    <location>
        <begin position="17"/>
        <end position="34"/>
    </location>
</feature>
<keyword evidence="1" id="KW-0472">Membrane</keyword>
<keyword evidence="1" id="KW-0812">Transmembrane</keyword>
<keyword evidence="1" id="KW-1133">Transmembrane helix</keyword>